<feature type="domain" description="FATC" evidence="3">
    <location>
        <begin position="1138"/>
        <end position="1170"/>
    </location>
</feature>
<dbReference type="PROSITE" id="PS51190">
    <property type="entry name" value="FATC"/>
    <property type="match status" value="1"/>
</dbReference>
<dbReference type="GO" id="GO:0031932">
    <property type="term" value="C:TORC2 complex"/>
    <property type="evidence" value="ECO:0007669"/>
    <property type="project" value="TreeGrafter"/>
</dbReference>
<evidence type="ECO:0000313" key="5">
    <source>
        <dbReference type="Proteomes" id="UP000051574"/>
    </source>
</evidence>
<feature type="domain" description="PI3K/PI4K catalytic" evidence="2">
    <location>
        <begin position="1"/>
        <end position="72"/>
    </location>
</feature>
<dbReference type="InterPro" id="IPR000403">
    <property type="entry name" value="PI3/4_kinase_cat_dom"/>
</dbReference>
<evidence type="ECO:0000259" key="3">
    <source>
        <dbReference type="PROSITE" id="PS51190"/>
    </source>
</evidence>
<dbReference type="AlphaFoldDB" id="A0A0T6B2K1"/>
<feature type="coiled-coil region" evidence="1">
    <location>
        <begin position="108"/>
        <end position="168"/>
    </location>
</feature>
<dbReference type="Pfam" id="PF02260">
    <property type="entry name" value="FATC"/>
    <property type="match status" value="1"/>
</dbReference>
<dbReference type="Proteomes" id="UP000051574">
    <property type="component" value="Unassembled WGS sequence"/>
</dbReference>
<organism evidence="4 5">
    <name type="scientific">Oryctes borbonicus</name>
    <dbReference type="NCBI Taxonomy" id="1629725"/>
    <lineage>
        <taxon>Eukaryota</taxon>
        <taxon>Metazoa</taxon>
        <taxon>Ecdysozoa</taxon>
        <taxon>Arthropoda</taxon>
        <taxon>Hexapoda</taxon>
        <taxon>Insecta</taxon>
        <taxon>Pterygota</taxon>
        <taxon>Neoptera</taxon>
        <taxon>Endopterygota</taxon>
        <taxon>Coleoptera</taxon>
        <taxon>Polyphaga</taxon>
        <taxon>Scarabaeiformia</taxon>
        <taxon>Scarabaeidae</taxon>
        <taxon>Dynastinae</taxon>
        <taxon>Oryctes</taxon>
    </lineage>
</organism>
<dbReference type="InterPro" id="IPR003152">
    <property type="entry name" value="FATC_dom"/>
</dbReference>
<name>A0A0T6B2K1_9SCAR</name>
<dbReference type="PANTHER" id="PTHR11139:SF119">
    <property type="entry name" value="SERINE_THREONINE-PROTEIN KINASE SMG1"/>
    <property type="match status" value="1"/>
</dbReference>
<dbReference type="GO" id="GO:0004674">
    <property type="term" value="F:protein serine/threonine kinase activity"/>
    <property type="evidence" value="ECO:0007669"/>
    <property type="project" value="TreeGrafter"/>
</dbReference>
<accession>A0A0T6B2K1</accession>
<dbReference type="SMART" id="SM01343">
    <property type="entry name" value="FATC"/>
    <property type="match status" value="1"/>
</dbReference>
<comment type="caution">
    <text evidence="4">The sequence shown here is derived from an EMBL/GenBank/DDBJ whole genome shotgun (WGS) entry which is preliminary data.</text>
</comment>
<keyword evidence="5" id="KW-1185">Reference proteome</keyword>
<keyword evidence="1" id="KW-0175">Coiled coil</keyword>
<evidence type="ECO:0000256" key="1">
    <source>
        <dbReference type="SAM" id="Coils"/>
    </source>
</evidence>
<gene>
    <name evidence="4" type="ORF">AMK59_5450</name>
</gene>
<dbReference type="OrthoDB" id="10065496at2759"/>
<evidence type="ECO:0000313" key="4">
    <source>
        <dbReference type="EMBL" id="KRT81293.1"/>
    </source>
</evidence>
<evidence type="ECO:0000259" key="2">
    <source>
        <dbReference type="PROSITE" id="PS50290"/>
    </source>
</evidence>
<protein>
    <submittedName>
        <fullName evidence="4">Uncharacterized protein</fullName>
    </submittedName>
</protein>
<dbReference type="GO" id="GO:0005737">
    <property type="term" value="C:cytoplasm"/>
    <property type="evidence" value="ECO:0007669"/>
    <property type="project" value="TreeGrafter"/>
</dbReference>
<dbReference type="GO" id="GO:0016242">
    <property type="term" value="P:negative regulation of macroautophagy"/>
    <property type="evidence" value="ECO:0007669"/>
    <property type="project" value="TreeGrafter"/>
</dbReference>
<dbReference type="GO" id="GO:0031929">
    <property type="term" value="P:TOR signaling"/>
    <property type="evidence" value="ECO:0007669"/>
    <property type="project" value="TreeGrafter"/>
</dbReference>
<dbReference type="PROSITE" id="PS50290">
    <property type="entry name" value="PI3_4_KINASE_3"/>
    <property type="match status" value="1"/>
</dbReference>
<sequence length="1170" mass="134867">MACEHVLKTMKKGRETLLTLLEAFVYDPLVDWTLGVEGLAGTIFGGVPDNSTNRQTRKDLEKEVTLSMFSVRCTEVNMDWQINRNDILEEIPEAIELVKKYLNEYKNVTDIEELLQDLHQQMALVKEAEANGICKHPLYSLPTRYDSYKKTQDAINNAKKDLENIVKDCEMRALRYSDTLRLLEGQQFTQWSMELNASFDMENVKVYDIVKDFLQNAGQSSMITQCEQSERDIEQLAQQQIVTTIKCLQLLQEYAMIVHQCPPIFIEKHRVFIFPKWCKYLQESKGTSSCDVVFQEFCQFLENKYEAPVKNVFKFAFLLNTLYNETAQQLAKLYEDLKKVHTDEPAKILERNYNDAKTSMINFLKQEKGSCNAYEFVIVSELLLLNQSFLSLETAASRRGDWHKVSTRESVWFLDDLTNNSNKAMELISYLQLKPECKIESVMFTQILNGLKSANNMYKSLQELNYNFHTIILPESIKKIQSDDASVMQIVYDLQSIINDVGMPLSDIILHLENNLKYTVMEMDICTTGDYKMEKLKELKLRYEALLHATGEVLSPGKMLLMGFNGLFQKINLEYNNLINMLSNLDVPTSWKKLDQVKEAKSLAGPIFNSRVKLILDDIFLIKRIQTISDFFNICLEMCQPFKDLNSCTVYNDDHIVKPIRKFIADYISRQFLGITTETIAYAICSLLEDLGLDVGNEIEQKDIGAENKVPLDELSHKGWSSFLKHGIFTQNILAQASSLETNLKTAWERMQEPKKIEQNLALVQSSLIRIQQQITTCSWMFEDILNQHGSWYHVGTVSNRSKFIVDLQNESAALNAIQIKLAEMQEQQKPSINSVAQRLKWAAGANPDLNAVLTSFESALADREKKFKIESQITTTVLTTCNTILQHELLRSHSPDSKSFDQHFLNSCEKWRIAATFNTIKLENVSEVEENIMKLYTPDLVNNPKWLSVVSEKISDIITGTQNELEDLKNKKIAIIDELSLAVDKVRPLYTQHCKLMTDFKSLIKALTKIEEYASKAQKFVSDYKRYIDTFTSIFTKIKSGVAKDDMEECLKYFYYLEETTTQIYNDLINLISREVPDMKLSRNLLTRQDGMSLSPVRSIPQKQESMTKGQQRNAYAVGVWRRVRQKLEGRDPDPGRKYTIQEQVEYVIREATSLDNLALLYEGWTPWV</sequence>
<dbReference type="PANTHER" id="PTHR11139">
    <property type="entry name" value="ATAXIA TELANGIECTASIA MUTATED ATM -RELATED"/>
    <property type="match status" value="1"/>
</dbReference>
<dbReference type="InterPro" id="IPR050517">
    <property type="entry name" value="DDR_Repair_Kinase"/>
</dbReference>
<proteinExistence type="predicted"/>
<reference evidence="4 5" key="1">
    <citation type="submission" date="2015-09" db="EMBL/GenBank/DDBJ databases">
        <title>Draft genome of the scarab beetle Oryctes borbonicus.</title>
        <authorList>
            <person name="Meyer J.M."/>
            <person name="Markov G.V."/>
            <person name="Baskaran P."/>
            <person name="Herrmann M."/>
            <person name="Sommer R.J."/>
            <person name="Roedelsperger C."/>
        </authorList>
    </citation>
    <scope>NUCLEOTIDE SEQUENCE [LARGE SCALE GENOMIC DNA]</scope>
    <source>
        <strain evidence="4">OB123</strain>
        <tissue evidence="4">Whole animal</tissue>
    </source>
</reference>
<feature type="coiled-coil region" evidence="1">
    <location>
        <begin position="952"/>
        <end position="979"/>
    </location>
</feature>
<dbReference type="EMBL" id="LJIG01016207">
    <property type="protein sequence ID" value="KRT81293.1"/>
    <property type="molecule type" value="Genomic_DNA"/>
</dbReference>
<dbReference type="GO" id="GO:0031931">
    <property type="term" value="C:TORC1 complex"/>
    <property type="evidence" value="ECO:0007669"/>
    <property type="project" value="TreeGrafter"/>
</dbReference>
<dbReference type="GO" id="GO:0005634">
    <property type="term" value="C:nucleus"/>
    <property type="evidence" value="ECO:0007669"/>
    <property type="project" value="TreeGrafter"/>
</dbReference>